<comment type="caution">
    <text evidence="1">The sequence shown here is derived from an EMBL/GenBank/DDBJ whole genome shotgun (WGS) entry which is preliminary data.</text>
</comment>
<dbReference type="EMBL" id="QTSX02002851">
    <property type="protein sequence ID" value="KAJ9074618.1"/>
    <property type="molecule type" value="Genomic_DNA"/>
</dbReference>
<name>A0ACC2TIX0_9FUNG</name>
<accession>A0ACC2TIX0</accession>
<gene>
    <name evidence="1" type="ORF">DSO57_1004420</name>
</gene>
<organism evidence="1 2">
    <name type="scientific">Entomophthora muscae</name>
    <dbReference type="NCBI Taxonomy" id="34485"/>
    <lineage>
        <taxon>Eukaryota</taxon>
        <taxon>Fungi</taxon>
        <taxon>Fungi incertae sedis</taxon>
        <taxon>Zoopagomycota</taxon>
        <taxon>Entomophthoromycotina</taxon>
        <taxon>Entomophthoromycetes</taxon>
        <taxon>Entomophthorales</taxon>
        <taxon>Entomophthoraceae</taxon>
        <taxon>Entomophthora</taxon>
    </lineage>
</organism>
<proteinExistence type="predicted"/>
<evidence type="ECO:0000313" key="2">
    <source>
        <dbReference type="Proteomes" id="UP001165960"/>
    </source>
</evidence>
<evidence type="ECO:0000313" key="1">
    <source>
        <dbReference type="EMBL" id="KAJ9074618.1"/>
    </source>
</evidence>
<sequence length="81" mass="8938">MNIHRQPSIPQLGTPAPKLGKKTEYRSGPGQVASKATRTSSNLYSMDSSIQHSARYKDHATPAQPNQLIIPFLLKQLPQTI</sequence>
<reference evidence="1" key="1">
    <citation type="submission" date="2022-04" db="EMBL/GenBank/DDBJ databases">
        <title>Genome of the entomopathogenic fungus Entomophthora muscae.</title>
        <authorList>
            <person name="Elya C."/>
            <person name="Lovett B.R."/>
            <person name="Lee E."/>
            <person name="Macias A.M."/>
            <person name="Hajek A.E."/>
            <person name="De Bivort B.L."/>
            <person name="Kasson M.T."/>
            <person name="De Fine Licht H.H."/>
            <person name="Stajich J.E."/>
        </authorList>
    </citation>
    <scope>NUCLEOTIDE SEQUENCE</scope>
    <source>
        <strain evidence="1">Berkeley</strain>
    </source>
</reference>
<protein>
    <submittedName>
        <fullName evidence="1">Uncharacterized protein</fullName>
    </submittedName>
</protein>
<dbReference type="Proteomes" id="UP001165960">
    <property type="component" value="Unassembled WGS sequence"/>
</dbReference>
<keyword evidence="2" id="KW-1185">Reference proteome</keyword>